<keyword evidence="2 5" id="KW-0812">Transmembrane</keyword>
<dbReference type="Gene3D" id="1.10.3430.10">
    <property type="entry name" value="Ammonium transporter AmtB like domains"/>
    <property type="match status" value="1"/>
</dbReference>
<evidence type="ECO:0000256" key="3">
    <source>
        <dbReference type="ARBA" id="ARBA00022989"/>
    </source>
</evidence>
<evidence type="ECO:0000256" key="1">
    <source>
        <dbReference type="ARBA" id="ARBA00004141"/>
    </source>
</evidence>
<keyword evidence="4 5" id="KW-0472">Membrane</keyword>
<evidence type="ECO:0000256" key="5">
    <source>
        <dbReference type="SAM" id="Phobius"/>
    </source>
</evidence>
<dbReference type="InterPro" id="IPR029020">
    <property type="entry name" value="Ammonium/urea_transptr"/>
</dbReference>
<dbReference type="GO" id="GO:0016020">
    <property type="term" value="C:membrane"/>
    <property type="evidence" value="ECO:0007669"/>
    <property type="project" value="UniProtKB-SubCell"/>
</dbReference>
<gene>
    <name evidence="6" type="ORF">GcM1_217041</name>
</gene>
<sequence length="82" mass="8787">MSDLNSKMPFTSNESSANYTGETSAVNLNVSYATGDIAWVMISTALVLLMIPGVGYVSKYQEYAIVSAKLILYSCSGFSTRG</sequence>
<comment type="subcellular location">
    <subcellularLocation>
        <location evidence="1">Membrane</location>
        <topology evidence="1">Multi-pass membrane protein</topology>
    </subcellularLocation>
</comment>
<evidence type="ECO:0000256" key="4">
    <source>
        <dbReference type="ARBA" id="ARBA00023136"/>
    </source>
</evidence>
<keyword evidence="3 5" id="KW-1133">Transmembrane helix</keyword>
<protein>
    <submittedName>
        <fullName evidence="6">Uncharacterized protein</fullName>
    </submittedName>
</protein>
<name>A0A420IT36_9PEZI</name>
<reference evidence="6 7" key="1">
    <citation type="journal article" date="2018" name="BMC Genomics">
        <title>Comparative genome analyses reveal sequence features reflecting distinct modes of host-adaptation between dicot and monocot powdery mildew.</title>
        <authorList>
            <person name="Wu Y."/>
            <person name="Ma X."/>
            <person name="Pan Z."/>
            <person name="Kale S.D."/>
            <person name="Song Y."/>
            <person name="King H."/>
            <person name="Zhang Q."/>
            <person name="Presley C."/>
            <person name="Deng X."/>
            <person name="Wei C.I."/>
            <person name="Xiao S."/>
        </authorList>
    </citation>
    <scope>NUCLEOTIDE SEQUENCE [LARGE SCALE GENOMIC DNA]</scope>
    <source>
        <strain evidence="6">UMSG1</strain>
    </source>
</reference>
<dbReference type="Proteomes" id="UP000285326">
    <property type="component" value="Unassembled WGS sequence"/>
</dbReference>
<evidence type="ECO:0000313" key="6">
    <source>
        <dbReference type="EMBL" id="RKF77688.1"/>
    </source>
</evidence>
<accession>A0A420IT36</accession>
<evidence type="ECO:0000256" key="2">
    <source>
        <dbReference type="ARBA" id="ARBA00022692"/>
    </source>
</evidence>
<feature type="transmembrane region" description="Helical" evidence="5">
    <location>
        <begin position="37"/>
        <end position="57"/>
    </location>
</feature>
<dbReference type="EMBL" id="MCBS01021738">
    <property type="protein sequence ID" value="RKF77688.1"/>
    <property type="molecule type" value="Genomic_DNA"/>
</dbReference>
<dbReference type="AlphaFoldDB" id="A0A420IT36"/>
<evidence type="ECO:0000313" key="7">
    <source>
        <dbReference type="Proteomes" id="UP000285326"/>
    </source>
</evidence>
<comment type="caution">
    <text evidence="6">The sequence shown here is derived from an EMBL/GenBank/DDBJ whole genome shotgun (WGS) entry which is preliminary data.</text>
</comment>
<proteinExistence type="predicted"/>
<organism evidence="6 7">
    <name type="scientific">Golovinomyces cichoracearum</name>
    <dbReference type="NCBI Taxonomy" id="62708"/>
    <lineage>
        <taxon>Eukaryota</taxon>
        <taxon>Fungi</taxon>
        <taxon>Dikarya</taxon>
        <taxon>Ascomycota</taxon>
        <taxon>Pezizomycotina</taxon>
        <taxon>Leotiomycetes</taxon>
        <taxon>Erysiphales</taxon>
        <taxon>Erysiphaceae</taxon>
        <taxon>Golovinomyces</taxon>
    </lineage>
</organism>